<dbReference type="EMBL" id="GECU01035144">
    <property type="protein sequence ID" value="JAS72562.1"/>
    <property type="molecule type" value="Transcribed_RNA"/>
</dbReference>
<reference evidence="1" key="1">
    <citation type="submission" date="2015-11" db="EMBL/GenBank/DDBJ databases">
        <title>De novo transcriptome assembly of four potential Pierce s Disease insect vectors from Arizona vineyards.</title>
        <authorList>
            <person name="Tassone E.E."/>
        </authorList>
    </citation>
    <scope>NUCLEOTIDE SEQUENCE</scope>
</reference>
<protein>
    <submittedName>
        <fullName evidence="1">Uncharacterized protein</fullName>
    </submittedName>
</protein>
<dbReference type="AlphaFoldDB" id="A0A1B6HD75"/>
<sequence length="106" mass="12036">NFDAIVFVAALIFKTLLLVNKQMVGTGGVIGAIVGIIKLCLAKCCNDLFKFLSHMWTDFDIQQNMFLDKNVIQQNMFLNNNAIQQNISQYKCNTAKNMFLDKNIIK</sequence>
<feature type="non-terminal residue" evidence="1">
    <location>
        <position position="1"/>
    </location>
</feature>
<proteinExistence type="predicted"/>
<gene>
    <name evidence="1" type="ORF">g.29454</name>
</gene>
<name>A0A1B6HD75_9HEMI</name>
<organism evidence="1">
    <name type="scientific">Homalodisca liturata</name>
    <dbReference type="NCBI Taxonomy" id="320908"/>
    <lineage>
        <taxon>Eukaryota</taxon>
        <taxon>Metazoa</taxon>
        <taxon>Ecdysozoa</taxon>
        <taxon>Arthropoda</taxon>
        <taxon>Hexapoda</taxon>
        <taxon>Insecta</taxon>
        <taxon>Pterygota</taxon>
        <taxon>Neoptera</taxon>
        <taxon>Paraneoptera</taxon>
        <taxon>Hemiptera</taxon>
        <taxon>Auchenorrhyncha</taxon>
        <taxon>Membracoidea</taxon>
        <taxon>Cicadellidae</taxon>
        <taxon>Cicadellinae</taxon>
        <taxon>Proconiini</taxon>
        <taxon>Homalodisca</taxon>
    </lineage>
</organism>
<evidence type="ECO:0000313" key="1">
    <source>
        <dbReference type="EMBL" id="JAS72562.1"/>
    </source>
</evidence>
<accession>A0A1B6HD75</accession>